<gene>
    <name evidence="1" type="ORF">CFP56_012889</name>
</gene>
<dbReference type="Proteomes" id="UP000237347">
    <property type="component" value="Unassembled WGS sequence"/>
</dbReference>
<dbReference type="AlphaFoldDB" id="A0AAW0KYN0"/>
<evidence type="ECO:0008006" key="3">
    <source>
        <dbReference type="Google" id="ProtNLM"/>
    </source>
</evidence>
<reference evidence="1 2" key="1">
    <citation type="journal article" date="2018" name="Sci. Data">
        <title>The draft genome sequence of cork oak.</title>
        <authorList>
            <person name="Ramos A.M."/>
            <person name="Usie A."/>
            <person name="Barbosa P."/>
            <person name="Barros P.M."/>
            <person name="Capote T."/>
            <person name="Chaves I."/>
            <person name="Simoes F."/>
            <person name="Abreu I."/>
            <person name="Carrasquinho I."/>
            <person name="Faro C."/>
            <person name="Guimaraes J.B."/>
            <person name="Mendonca D."/>
            <person name="Nobrega F."/>
            <person name="Rodrigues L."/>
            <person name="Saibo N.J.M."/>
            <person name="Varela M.C."/>
            <person name="Egas C."/>
            <person name="Matos J."/>
            <person name="Miguel C.M."/>
            <person name="Oliveira M.M."/>
            <person name="Ricardo C.P."/>
            <person name="Goncalves S."/>
        </authorList>
    </citation>
    <scope>NUCLEOTIDE SEQUENCE [LARGE SCALE GENOMIC DNA]</scope>
    <source>
        <strain evidence="2">cv. HL8</strain>
    </source>
</reference>
<name>A0AAW0KYN0_QUESU</name>
<organism evidence="1 2">
    <name type="scientific">Quercus suber</name>
    <name type="common">Cork oak</name>
    <dbReference type="NCBI Taxonomy" id="58331"/>
    <lineage>
        <taxon>Eukaryota</taxon>
        <taxon>Viridiplantae</taxon>
        <taxon>Streptophyta</taxon>
        <taxon>Embryophyta</taxon>
        <taxon>Tracheophyta</taxon>
        <taxon>Spermatophyta</taxon>
        <taxon>Magnoliopsida</taxon>
        <taxon>eudicotyledons</taxon>
        <taxon>Gunneridae</taxon>
        <taxon>Pentapetalae</taxon>
        <taxon>rosids</taxon>
        <taxon>fabids</taxon>
        <taxon>Fagales</taxon>
        <taxon>Fagaceae</taxon>
        <taxon>Quercus</taxon>
    </lineage>
</organism>
<accession>A0AAW0KYN0</accession>
<sequence length="36" mass="4442">MKYKVKKRALLGFQFLHNVDNFSVCMRNFFICNWRS</sequence>
<comment type="caution">
    <text evidence="1">The sequence shown here is derived from an EMBL/GenBank/DDBJ whole genome shotgun (WGS) entry which is preliminary data.</text>
</comment>
<evidence type="ECO:0000313" key="1">
    <source>
        <dbReference type="EMBL" id="KAK7843111.1"/>
    </source>
</evidence>
<proteinExistence type="predicted"/>
<keyword evidence="2" id="KW-1185">Reference proteome</keyword>
<dbReference type="EMBL" id="PKMF04000209">
    <property type="protein sequence ID" value="KAK7843111.1"/>
    <property type="molecule type" value="Genomic_DNA"/>
</dbReference>
<protein>
    <recommendedName>
        <fullName evidence="3">Ribosomal protein L32</fullName>
    </recommendedName>
</protein>
<evidence type="ECO:0000313" key="2">
    <source>
        <dbReference type="Proteomes" id="UP000237347"/>
    </source>
</evidence>